<dbReference type="SMART" id="SM00034">
    <property type="entry name" value="CLECT"/>
    <property type="match status" value="1"/>
</dbReference>
<dbReference type="SUPFAM" id="SSF53098">
    <property type="entry name" value="Ribonuclease H-like"/>
    <property type="match status" value="1"/>
</dbReference>
<evidence type="ECO:0000313" key="4">
    <source>
        <dbReference type="EMBL" id="KAK7913602.1"/>
    </source>
</evidence>
<dbReference type="PANTHER" id="PTHR47501">
    <property type="entry name" value="TRANSPOSASE-RELATED"/>
    <property type="match status" value="1"/>
</dbReference>
<accession>A0AAW0P548</accession>
<feature type="compositionally biased region" description="Basic and acidic residues" evidence="2">
    <location>
        <begin position="542"/>
        <end position="565"/>
    </location>
</feature>
<sequence>MRDGWYIKCHTGMDGENCDCMIVSMDSNPLTSSATALWPHSKKTLRFLLIVTEWEGGVHLTVKRFVTLCLCNALDYCDKHHSGLLQILTDDHQRSVEEWLKTLEYKGNFWVGLRQSRVFGFWIWKDSLVDSSHWENGMHPEMPLSHQCGVIQAPGYKWRDHNCLDYLPFICEERIPRVRPYVITLQTLNTLSTRETKTDMAEGSERMGFHRWKYAHYFKYIAQKDKNVVVQCKLCLGNKRLSTSANSSSNLLKHLQGAGAAATAPSDSEEEGGEEDMEQEGEDVVFTDIHDILSNGISEEQYSLPPHLRCASHTLNLISTNDVNKWLLANPESKAVYRSATAKCSALWTKCSRSTVASELAENICKRKLIVPVITRWNSFHDALACILTLPVPQLNNLCAELDIRVLSEREHTFLSEYCSVMKPLTVALDLLQGEDNCYYGCLLPTLEVLMSKISALKPGLSKMTAGLPDVLVKAIKTRFGPVLDSKEAKLAAVTLPKFKLRWLKEEQRKDAVKTMLIAECRSSWDRHEALPSQPQASTSSKKTELSEDLHPKVKEGNTTKGVIE</sequence>
<dbReference type="Gene3D" id="3.10.100.10">
    <property type="entry name" value="Mannose-Binding Protein A, subunit A"/>
    <property type="match status" value="1"/>
</dbReference>
<gene>
    <name evidence="4" type="ORF">WMY93_013813</name>
</gene>
<proteinExistence type="predicted"/>
<feature type="region of interest" description="Disordered" evidence="2">
    <location>
        <begin position="259"/>
        <end position="280"/>
    </location>
</feature>
<dbReference type="Proteomes" id="UP001460270">
    <property type="component" value="Unassembled WGS sequence"/>
</dbReference>
<dbReference type="InterPro" id="IPR001304">
    <property type="entry name" value="C-type_lectin-like"/>
</dbReference>
<dbReference type="PROSITE" id="PS50041">
    <property type="entry name" value="C_TYPE_LECTIN_2"/>
    <property type="match status" value="1"/>
</dbReference>
<protein>
    <recommendedName>
        <fullName evidence="3">C-type lectin domain-containing protein</fullName>
    </recommendedName>
</protein>
<dbReference type="InterPro" id="IPR016187">
    <property type="entry name" value="CTDL_fold"/>
</dbReference>
<evidence type="ECO:0000313" key="5">
    <source>
        <dbReference type="Proteomes" id="UP001460270"/>
    </source>
</evidence>
<feature type="domain" description="C-type lectin" evidence="3">
    <location>
        <begin position="72"/>
        <end position="172"/>
    </location>
</feature>
<dbReference type="PROSITE" id="PS00615">
    <property type="entry name" value="C_TYPE_LECTIN_1"/>
    <property type="match status" value="1"/>
</dbReference>
<dbReference type="PANTHER" id="PTHR47501:SF7">
    <property type="entry name" value="TRANSPOSASE"/>
    <property type="match status" value="1"/>
</dbReference>
<evidence type="ECO:0000256" key="1">
    <source>
        <dbReference type="ARBA" id="ARBA00023157"/>
    </source>
</evidence>
<dbReference type="InterPro" id="IPR016186">
    <property type="entry name" value="C-type_lectin-like/link_sf"/>
</dbReference>
<name>A0AAW0P548_9GOBI</name>
<feature type="region of interest" description="Disordered" evidence="2">
    <location>
        <begin position="528"/>
        <end position="565"/>
    </location>
</feature>
<dbReference type="SUPFAM" id="SSF56436">
    <property type="entry name" value="C-type lectin-like"/>
    <property type="match status" value="1"/>
</dbReference>
<dbReference type="InterPro" id="IPR018378">
    <property type="entry name" value="C-type_lectin_CS"/>
</dbReference>
<dbReference type="EMBL" id="JBBPFD010000009">
    <property type="protein sequence ID" value="KAK7913602.1"/>
    <property type="molecule type" value="Genomic_DNA"/>
</dbReference>
<dbReference type="AlphaFoldDB" id="A0AAW0P548"/>
<dbReference type="Pfam" id="PF00059">
    <property type="entry name" value="Lectin_C"/>
    <property type="match status" value="1"/>
</dbReference>
<keyword evidence="5" id="KW-1185">Reference proteome</keyword>
<dbReference type="InterPro" id="IPR012337">
    <property type="entry name" value="RNaseH-like_sf"/>
</dbReference>
<keyword evidence="1" id="KW-1015">Disulfide bond</keyword>
<comment type="caution">
    <text evidence="4">The sequence shown here is derived from an EMBL/GenBank/DDBJ whole genome shotgun (WGS) entry which is preliminary data.</text>
</comment>
<evidence type="ECO:0000259" key="3">
    <source>
        <dbReference type="PROSITE" id="PS50041"/>
    </source>
</evidence>
<feature type="compositionally biased region" description="Acidic residues" evidence="2">
    <location>
        <begin position="267"/>
        <end position="280"/>
    </location>
</feature>
<organism evidence="4 5">
    <name type="scientific">Mugilogobius chulae</name>
    <name type="common">yellowstripe goby</name>
    <dbReference type="NCBI Taxonomy" id="88201"/>
    <lineage>
        <taxon>Eukaryota</taxon>
        <taxon>Metazoa</taxon>
        <taxon>Chordata</taxon>
        <taxon>Craniata</taxon>
        <taxon>Vertebrata</taxon>
        <taxon>Euteleostomi</taxon>
        <taxon>Actinopterygii</taxon>
        <taxon>Neopterygii</taxon>
        <taxon>Teleostei</taxon>
        <taxon>Neoteleostei</taxon>
        <taxon>Acanthomorphata</taxon>
        <taxon>Gobiaria</taxon>
        <taxon>Gobiiformes</taxon>
        <taxon>Gobioidei</taxon>
        <taxon>Gobiidae</taxon>
        <taxon>Gobionellinae</taxon>
        <taxon>Mugilogobius</taxon>
    </lineage>
</organism>
<evidence type="ECO:0000256" key="2">
    <source>
        <dbReference type="SAM" id="MobiDB-lite"/>
    </source>
</evidence>
<reference evidence="5" key="1">
    <citation type="submission" date="2024-04" db="EMBL/GenBank/DDBJ databases">
        <title>Salinicola lusitanus LLJ914,a marine bacterium isolated from the Okinawa Trough.</title>
        <authorList>
            <person name="Li J."/>
        </authorList>
    </citation>
    <scope>NUCLEOTIDE SEQUENCE [LARGE SCALE GENOMIC DNA]</scope>
</reference>
<dbReference type="CDD" id="cd00037">
    <property type="entry name" value="CLECT"/>
    <property type="match status" value="1"/>
</dbReference>